<name>A0A7G9YS60_9EURY</name>
<gene>
    <name evidence="2" type="ORF">CMPLHDHG_00009</name>
</gene>
<dbReference type="GO" id="GO:0004559">
    <property type="term" value="F:alpha-mannosidase activity"/>
    <property type="evidence" value="ECO:0007669"/>
    <property type="project" value="InterPro"/>
</dbReference>
<dbReference type="Gene3D" id="3.20.110.10">
    <property type="entry name" value="Glycoside hydrolase 38, N terminal domain"/>
    <property type="match status" value="1"/>
</dbReference>
<feature type="domain" description="Glycoside hydrolase family 38 N-terminal" evidence="1">
    <location>
        <begin position="18"/>
        <end position="203"/>
    </location>
</feature>
<protein>
    <recommendedName>
        <fullName evidence="1">Glycoside hydrolase family 38 N-terminal domain-containing protein</fullName>
    </recommendedName>
</protein>
<evidence type="ECO:0000313" key="2">
    <source>
        <dbReference type="EMBL" id="QNO50844.1"/>
    </source>
</evidence>
<organism evidence="2">
    <name type="scientific">Candidatus Methanophagaceae archaeon ANME-1 ERB6</name>
    <dbReference type="NCBI Taxonomy" id="2759912"/>
    <lineage>
        <taxon>Archaea</taxon>
        <taxon>Methanobacteriati</taxon>
        <taxon>Methanobacteriota</taxon>
        <taxon>Stenosarchaea group</taxon>
        <taxon>Methanomicrobia</taxon>
        <taxon>Candidatus Methanophagales</taxon>
        <taxon>Candidatus Methanophagaceae</taxon>
    </lineage>
</organism>
<dbReference type="Pfam" id="PF01074">
    <property type="entry name" value="Glyco_hydro_38N"/>
    <property type="match status" value="1"/>
</dbReference>
<proteinExistence type="predicted"/>
<dbReference type="SUPFAM" id="SSF88713">
    <property type="entry name" value="Glycoside hydrolase/deacetylase"/>
    <property type="match status" value="1"/>
</dbReference>
<dbReference type="PANTHER" id="PTHR46017:SF2">
    <property type="entry name" value="MANNOSYLGLYCERATE HYDROLASE"/>
    <property type="match status" value="1"/>
</dbReference>
<dbReference type="InterPro" id="IPR000602">
    <property type="entry name" value="Glyco_hydro_38_N"/>
</dbReference>
<dbReference type="InterPro" id="IPR011330">
    <property type="entry name" value="Glyco_hydro/deAcase_b/a-brl"/>
</dbReference>
<accession>A0A7G9YS60</accession>
<dbReference type="InterPro" id="IPR027291">
    <property type="entry name" value="Glyco_hydro_38_N_sf"/>
</dbReference>
<evidence type="ECO:0000259" key="1">
    <source>
        <dbReference type="Pfam" id="PF01074"/>
    </source>
</evidence>
<reference evidence="2" key="1">
    <citation type="submission" date="2020-06" db="EMBL/GenBank/DDBJ databases">
        <title>Unique genomic features of the anaerobic methanotrophic archaea.</title>
        <authorList>
            <person name="Chadwick G.L."/>
            <person name="Skennerton C.T."/>
            <person name="Laso-Perez R."/>
            <person name="Leu A.O."/>
            <person name="Speth D.R."/>
            <person name="Yu H."/>
            <person name="Morgan-Lang C."/>
            <person name="Hatzenpichler R."/>
            <person name="Goudeau D."/>
            <person name="Malmstrom R."/>
            <person name="Brazelton W.J."/>
            <person name="Woyke T."/>
            <person name="Hallam S.J."/>
            <person name="Tyson G.W."/>
            <person name="Wegener G."/>
            <person name="Boetius A."/>
            <person name="Orphan V."/>
        </authorList>
    </citation>
    <scope>NUCLEOTIDE SEQUENCE</scope>
</reference>
<dbReference type="AlphaFoldDB" id="A0A7G9YS60"/>
<dbReference type="PANTHER" id="PTHR46017">
    <property type="entry name" value="ALPHA-MANNOSIDASE 2C1"/>
    <property type="match status" value="1"/>
</dbReference>
<dbReference type="GO" id="GO:0006013">
    <property type="term" value="P:mannose metabolic process"/>
    <property type="evidence" value="ECO:0007669"/>
    <property type="project" value="InterPro"/>
</dbReference>
<dbReference type="GO" id="GO:0009313">
    <property type="term" value="P:oligosaccharide catabolic process"/>
    <property type="evidence" value="ECO:0007669"/>
    <property type="project" value="TreeGrafter"/>
</dbReference>
<sequence length="239" mass="27737">MTTLEKKEGKAEVKAKDTIYLVPHTHYDAIWVFTKEDYFYINMVAILKEVAELVENTDYKFLIEQTFLLEELEKRYPEVFRKIATSIQRGKIEIADGEYLMADTMLPEGETLIREILLGKRYVKEKFGVDVPVMWQADSFGLNAQLPQIYKKSGYRYVALRRGATKRKPSEFLWEALDGTRILAHWMPLGYRAGLDLTKLDESYEKLKNPGGDLTHLDAFREWSNDTTARDIRSGAHVE</sequence>
<dbReference type="EMBL" id="MT631453">
    <property type="protein sequence ID" value="QNO50844.1"/>
    <property type="molecule type" value="Genomic_DNA"/>
</dbReference>
<dbReference type="CDD" id="cd10786">
    <property type="entry name" value="GH38N_AMII_like"/>
    <property type="match status" value="1"/>
</dbReference>